<dbReference type="Proteomes" id="UP000248706">
    <property type="component" value="Unassembled WGS sequence"/>
</dbReference>
<dbReference type="EMBL" id="MCIF01000002">
    <property type="protein sequence ID" value="RAQ97690.1"/>
    <property type="molecule type" value="Genomic_DNA"/>
</dbReference>
<accession>A0A328VPJ4</accession>
<evidence type="ECO:0000313" key="1">
    <source>
        <dbReference type="EMBL" id="RAQ97690.1"/>
    </source>
</evidence>
<comment type="caution">
    <text evidence="1">The sequence shown here is derived from an EMBL/GenBank/DDBJ whole genome shotgun (WGS) entry which is preliminary data.</text>
</comment>
<evidence type="ECO:0000313" key="2">
    <source>
        <dbReference type="Proteomes" id="UP000248706"/>
    </source>
</evidence>
<keyword evidence="2" id="KW-1185">Reference proteome</keyword>
<proteinExistence type="predicted"/>
<reference evidence="1 2" key="1">
    <citation type="submission" date="2016-08" db="EMBL/GenBank/DDBJ databases">
        <title>Analysis of Carbohydrate Active Enzymes in Thermogemmatispora T81 Reveals Carbohydrate Degradation Ability.</title>
        <authorList>
            <person name="Tomazini A."/>
            <person name="Lal S."/>
            <person name="Stott M."/>
            <person name="Henrissat B."/>
            <person name="Polikarpov I."/>
            <person name="Sparling R."/>
            <person name="Levin D.B."/>
        </authorList>
    </citation>
    <scope>NUCLEOTIDE SEQUENCE [LARGE SCALE GENOMIC DNA]</scope>
    <source>
        <strain evidence="1 2">T81</strain>
    </source>
</reference>
<protein>
    <submittedName>
        <fullName evidence="1">Uncharacterized protein</fullName>
    </submittedName>
</protein>
<name>A0A328VPJ4_9CHLR</name>
<gene>
    <name evidence="1" type="ORF">A4R35_19280</name>
</gene>
<sequence>MMKYLYLALSVRPLVKISTLAPCARGHHTWRLPPIQAAQVRQPARLDKRQRERLVLIVQKRVYLVIVQKWKDLLEQQIAYSIASRFLTAQ</sequence>
<dbReference type="AlphaFoldDB" id="A0A328VPJ4"/>
<organism evidence="1 2">
    <name type="scientific">Thermogemmatispora tikiterensis</name>
    <dbReference type="NCBI Taxonomy" id="1825093"/>
    <lineage>
        <taxon>Bacteria</taxon>
        <taxon>Bacillati</taxon>
        <taxon>Chloroflexota</taxon>
        <taxon>Ktedonobacteria</taxon>
        <taxon>Thermogemmatisporales</taxon>
        <taxon>Thermogemmatisporaceae</taxon>
        <taxon>Thermogemmatispora</taxon>
    </lineage>
</organism>